<reference evidence="8 9" key="1">
    <citation type="journal article" date="2018" name="MBio">
        <title>Comparative Genomics Reveals the Core Gene Toolbox for the Fungus-Insect Symbiosis.</title>
        <authorList>
            <person name="Wang Y."/>
            <person name="Stata M."/>
            <person name="Wang W."/>
            <person name="Stajich J.E."/>
            <person name="White M.M."/>
            <person name="Moncalvo J.M."/>
        </authorList>
    </citation>
    <scope>NUCLEOTIDE SEQUENCE [LARGE SCALE GENOMIC DNA]</scope>
    <source>
        <strain evidence="8 9">AUS-77-4</strain>
    </source>
</reference>
<dbReference type="GO" id="GO:0008270">
    <property type="term" value="F:zinc ion binding"/>
    <property type="evidence" value="ECO:0007669"/>
    <property type="project" value="UniProtKB-KW"/>
</dbReference>
<dbReference type="InterPro" id="IPR003604">
    <property type="entry name" value="Matrin/U1-like-C_Znf_C2H2"/>
</dbReference>
<dbReference type="GO" id="GO:0046540">
    <property type="term" value="C:U4/U6 x U5 tri-snRNP complex"/>
    <property type="evidence" value="ECO:0007669"/>
    <property type="project" value="TreeGrafter"/>
</dbReference>
<dbReference type="FunFam" id="3.30.160.60:FF:002461">
    <property type="entry name" value="Zinc finger matrin-type protein 2"/>
    <property type="match status" value="1"/>
</dbReference>
<dbReference type="GO" id="GO:0003676">
    <property type="term" value="F:nucleic acid binding"/>
    <property type="evidence" value="ECO:0007669"/>
    <property type="project" value="InterPro"/>
</dbReference>
<dbReference type="PROSITE" id="PS50171">
    <property type="entry name" value="ZF_MATRIN"/>
    <property type="match status" value="1"/>
</dbReference>
<organism evidence="8 9">
    <name type="scientific">Furculomyces boomerangus</name>
    <dbReference type="NCBI Taxonomy" id="61424"/>
    <lineage>
        <taxon>Eukaryota</taxon>
        <taxon>Fungi</taxon>
        <taxon>Fungi incertae sedis</taxon>
        <taxon>Zoopagomycota</taxon>
        <taxon>Kickxellomycotina</taxon>
        <taxon>Harpellomycetes</taxon>
        <taxon>Harpellales</taxon>
        <taxon>Harpellaceae</taxon>
        <taxon>Furculomyces</taxon>
    </lineage>
</organism>
<evidence type="ECO:0000256" key="4">
    <source>
        <dbReference type="ARBA" id="ARBA00022833"/>
    </source>
</evidence>
<evidence type="ECO:0000256" key="2">
    <source>
        <dbReference type="ARBA" id="ARBA00022723"/>
    </source>
</evidence>
<dbReference type="STRING" id="61424.A0A2T9YIT5"/>
<feature type="domain" description="Matrin-type" evidence="7">
    <location>
        <begin position="97"/>
        <end position="127"/>
    </location>
</feature>
<dbReference type="InterPro" id="IPR022755">
    <property type="entry name" value="Znf_C2H2_jaz"/>
</dbReference>
<keyword evidence="3" id="KW-0863">Zinc-finger</keyword>
<proteinExistence type="predicted"/>
<dbReference type="InterPro" id="IPR036236">
    <property type="entry name" value="Znf_C2H2_sf"/>
</dbReference>
<comment type="subcellular location">
    <subcellularLocation>
        <location evidence="1">Nucleus</location>
    </subcellularLocation>
</comment>
<dbReference type="OrthoDB" id="30343at2759"/>
<keyword evidence="2" id="KW-0479">Metal-binding</keyword>
<name>A0A2T9YIT5_9FUNG</name>
<comment type="caution">
    <text evidence="8">The sequence shown here is derived from an EMBL/GenBank/DDBJ whole genome shotgun (WGS) entry which is preliminary data.</text>
</comment>
<feature type="region of interest" description="Disordered" evidence="6">
    <location>
        <begin position="169"/>
        <end position="203"/>
    </location>
</feature>
<evidence type="ECO:0000256" key="6">
    <source>
        <dbReference type="SAM" id="MobiDB-lite"/>
    </source>
</evidence>
<feature type="compositionally biased region" description="Basic and acidic residues" evidence="6">
    <location>
        <begin position="37"/>
        <end position="59"/>
    </location>
</feature>
<dbReference type="Proteomes" id="UP000245699">
    <property type="component" value="Unassembled WGS sequence"/>
</dbReference>
<evidence type="ECO:0000313" key="9">
    <source>
        <dbReference type="Proteomes" id="UP000245699"/>
    </source>
</evidence>
<feature type="compositionally biased region" description="Basic and acidic residues" evidence="6">
    <location>
        <begin position="15"/>
        <end position="30"/>
    </location>
</feature>
<dbReference type="SUPFAM" id="SSF57667">
    <property type="entry name" value="beta-beta-alpha zinc fingers"/>
    <property type="match status" value="1"/>
</dbReference>
<dbReference type="AlphaFoldDB" id="A0A2T9YIT5"/>
<feature type="compositionally biased region" description="Polar residues" evidence="6">
    <location>
        <begin position="1"/>
        <end position="14"/>
    </location>
</feature>
<evidence type="ECO:0000256" key="5">
    <source>
        <dbReference type="ARBA" id="ARBA00023242"/>
    </source>
</evidence>
<keyword evidence="5" id="KW-0539">Nucleus</keyword>
<dbReference type="GO" id="GO:0005681">
    <property type="term" value="C:spliceosomal complex"/>
    <property type="evidence" value="ECO:0007669"/>
    <property type="project" value="InterPro"/>
</dbReference>
<feature type="region of interest" description="Disordered" evidence="6">
    <location>
        <begin position="1"/>
        <end position="59"/>
    </location>
</feature>
<keyword evidence="9" id="KW-1185">Reference proteome</keyword>
<dbReference type="GO" id="GO:0000398">
    <property type="term" value="P:mRNA splicing, via spliceosome"/>
    <property type="evidence" value="ECO:0007669"/>
    <property type="project" value="InterPro"/>
</dbReference>
<dbReference type="InterPro" id="IPR000690">
    <property type="entry name" value="Matrin/U1-C_Znf_C2H2"/>
</dbReference>
<dbReference type="SMART" id="SM00451">
    <property type="entry name" value="ZnF_U1"/>
    <property type="match status" value="1"/>
</dbReference>
<sequence length="218" mass="25034">MNNPKGAYGSSTKDSAFRRTWDKEEYEKKARERAKRLKNDEQGIKNDREGSGDGSGKRVKVERELLKAREEKVNLTGMVGKMQIVQASGVSSKQPGYYCKVCDCTIRDSISYLDHINGKKHHQNMNMSLKIKRETVDDVKKKLMEKKSLLSSKNKKPTEYDFEASVKENKRALKDEQKMRKGEKMKLSKEKDSENNQDLLDPEIQKLMGFDGFGTSKK</sequence>
<feature type="compositionally biased region" description="Basic and acidic residues" evidence="6">
    <location>
        <begin position="169"/>
        <end position="194"/>
    </location>
</feature>
<dbReference type="InterPro" id="IPR040107">
    <property type="entry name" value="Snu23"/>
</dbReference>
<evidence type="ECO:0000256" key="3">
    <source>
        <dbReference type="ARBA" id="ARBA00022771"/>
    </source>
</evidence>
<dbReference type="EMBL" id="MBFT01000380">
    <property type="protein sequence ID" value="PVU92237.1"/>
    <property type="molecule type" value="Genomic_DNA"/>
</dbReference>
<dbReference type="Gene3D" id="3.30.160.60">
    <property type="entry name" value="Classic Zinc Finger"/>
    <property type="match status" value="1"/>
</dbReference>
<evidence type="ECO:0000256" key="1">
    <source>
        <dbReference type="ARBA" id="ARBA00004123"/>
    </source>
</evidence>
<dbReference type="PANTHER" id="PTHR45986">
    <property type="entry name" value="ZINC FINGER MATRIN-TYPE PROTEIN 2"/>
    <property type="match status" value="1"/>
</dbReference>
<protein>
    <recommendedName>
        <fullName evidence="7">Matrin-type domain-containing protein</fullName>
    </recommendedName>
</protein>
<dbReference type="Pfam" id="PF12171">
    <property type="entry name" value="zf-C2H2_jaz"/>
    <property type="match status" value="1"/>
</dbReference>
<gene>
    <name evidence="8" type="ORF">BB559_003784</name>
</gene>
<dbReference type="PANTHER" id="PTHR45986:SF1">
    <property type="entry name" value="ZINC FINGER MATRIN-TYPE PROTEIN 2"/>
    <property type="match status" value="1"/>
</dbReference>
<evidence type="ECO:0000259" key="7">
    <source>
        <dbReference type="PROSITE" id="PS50171"/>
    </source>
</evidence>
<evidence type="ECO:0000313" key="8">
    <source>
        <dbReference type="EMBL" id="PVU92237.1"/>
    </source>
</evidence>
<accession>A0A2T9YIT5</accession>
<keyword evidence="4" id="KW-0862">Zinc</keyword>